<keyword evidence="2" id="KW-1003">Cell membrane</keyword>
<keyword evidence="5 6" id="KW-0472">Membrane</keyword>
<reference evidence="7" key="1">
    <citation type="submission" date="2020-02" db="EMBL/GenBank/DDBJ databases">
        <authorList>
            <person name="Meier V. D."/>
        </authorList>
    </citation>
    <scope>NUCLEOTIDE SEQUENCE</scope>
    <source>
        <strain evidence="7">AVDCRST_MAG70</strain>
    </source>
</reference>
<accession>A0A6J4U779</accession>
<evidence type="ECO:0000256" key="2">
    <source>
        <dbReference type="ARBA" id="ARBA00022475"/>
    </source>
</evidence>
<proteinExistence type="predicted"/>
<evidence type="ECO:0000313" key="7">
    <source>
        <dbReference type="EMBL" id="CAA9542923.1"/>
    </source>
</evidence>
<evidence type="ECO:0000256" key="5">
    <source>
        <dbReference type="ARBA" id="ARBA00023136"/>
    </source>
</evidence>
<dbReference type="AlphaFoldDB" id="A0A6J4U779"/>
<dbReference type="GO" id="GO:0015075">
    <property type="term" value="F:monoatomic ion transmembrane transporter activity"/>
    <property type="evidence" value="ECO:0007669"/>
    <property type="project" value="InterPro"/>
</dbReference>
<evidence type="ECO:0008006" key="8">
    <source>
        <dbReference type="Google" id="ProtNLM"/>
    </source>
</evidence>
<dbReference type="GO" id="GO:0005886">
    <property type="term" value="C:plasma membrane"/>
    <property type="evidence" value="ECO:0007669"/>
    <property type="project" value="UniProtKB-SubCell"/>
</dbReference>
<evidence type="ECO:0000256" key="4">
    <source>
        <dbReference type="ARBA" id="ARBA00022989"/>
    </source>
</evidence>
<evidence type="ECO:0000256" key="1">
    <source>
        <dbReference type="ARBA" id="ARBA00004651"/>
    </source>
</evidence>
<keyword evidence="3 6" id="KW-0812">Transmembrane</keyword>
<name>A0A6J4U779_9BACT</name>
<protein>
    <recommendedName>
        <fullName evidence="8">Na(+) H(+) antiporter subunit F</fullName>
    </recommendedName>
</protein>
<keyword evidence="4 6" id="KW-1133">Transmembrane helix</keyword>
<organism evidence="7">
    <name type="scientific">uncultured Thermomicrobiales bacterium</name>
    <dbReference type="NCBI Taxonomy" id="1645740"/>
    <lineage>
        <taxon>Bacteria</taxon>
        <taxon>Pseudomonadati</taxon>
        <taxon>Thermomicrobiota</taxon>
        <taxon>Thermomicrobia</taxon>
        <taxon>Thermomicrobiales</taxon>
        <taxon>environmental samples</taxon>
    </lineage>
</organism>
<sequence>MHVQVFYAAAGWMTILLIVALIGVIRADAVIVRLLALDVLTLILTGLLILFANANTDSSYLDAALILALLSFISTLAAARYHHDRRIFS</sequence>
<comment type="subcellular location">
    <subcellularLocation>
        <location evidence="1">Cell membrane</location>
        <topology evidence="1">Multi-pass membrane protein</topology>
    </subcellularLocation>
</comment>
<dbReference type="InterPro" id="IPR007208">
    <property type="entry name" value="MrpF/PhaF-like"/>
</dbReference>
<feature type="transmembrane region" description="Helical" evidence="6">
    <location>
        <begin position="34"/>
        <end position="54"/>
    </location>
</feature>
<feature type="transmembrane region" description="Helical" evidence="6">
    <location>
        <begin position="6"/>
        <end position="27"/>
    </location>
</feature>
<feature type="transmembrane region" description="Helical" evidence="6">
    <location>
        <begin position="60"/>
        <end position="79"/>
    </location>
</feature>
<dbReference type="EMBL" id="CADCWH010000043">
    <property type="protein sequence ID" value="CAA9542923.1"/>
    <property type="molecule type" value="Genomic_DNA"/>
</dbReference>
<evidence type="ECO:0000256" key="3">
    <source>
        <dbReference type="ARBA" id="ARBA00022692"/>
    </source>
</evidence>
<evidence type="ECO:0000256" key="6">
    <source>
        <dbReference type="SAM" id="Phobius"/>
    </source>
</evidence>
<dbReference type="Pfam" id="PF04066">
    <property type="entry name" value="MrpF_PhaF"/>
    <property type="match status" value="1"/>
</dbReference>
<gene>
    <name evidence="7" type="ORF">AVDCRST_MAG70-264</name>
</gene>